<keyword evidence="2" id="KW-0812">Transmembrane</keyword>
<dbReference type="Proteomes" id="UP000273119">
    <property type="component" value="Unassembled WGS sequence"/>
</dbReference>
<reference evidence="3 4" key="1">
    <citation type="submission" date="2018-07" db="EMBL/GenBank/DDBJ databases">
        <title>Arthrobacter sp. nov., isolated from raw cow's milk with high bacterial count.</title>
        <authorList>
            <person name="Hahne J."/>
            <person name="Isele D."/>
            <person name="Lipski A."/>
        </authorList>
    </citation>
    <scope>NUCLEOTIDE SEQUENCE [LARGE SCALE GENOMIC DNA]</scope>
    <source>
        <strain evidence="3 4">JZ R-183</strain>
    </source>
</reference>
<dbReference type="EMBL" id="QQXL01000002">
    <property type="protein sequence ID" value="RKW70994.1"/>
    <property type="molecule type" value="Genomic_DNA"/>
</dbReference>
<sequence length="167" mass="17735">MSAAKKKTPRPSAADRTPAAPAVPQAPARPWTVSVTVVLVLLEALAVWVVAALQLADLGSPSPITMAGRIFLPVLMVAAGAWQVMVGLKHRAGRAWTRAAVVVWQLFQIILSIQYLVSAPQYGDWLGFAVGLGLFIPGAVALVLVFSPTTRLFLEADDQASARARRG</sequence>
<protein>
    <submittedName>
        <fullName evidence="3">Uncharacterized protein</fullName>
    </submittedName>
</protein>
<feature type="region of interest" description="Disordered" evidence="1">
    <location>
        <begin position="1"/>
        <end position="25"/>
    </location>
</feature>
<evidence type="ECO:0000256" key="1">
    <source>
        <dbReference type="SAM" id="MobiDB-lite"/>
    </source>
</evidence>
<keyword evidence="2" id="KW-0472">Membrane</keyword>
<accession>A0A496PKG3</accession>
<organism evidence="3 4">
    <name type="scientific">Galactobacter caseinivorans</name>
    <dbReference type="NCBI Taxonomy" id="2676123"/>
    <lineage>
        <taxon>Bacteria</taxon>
        <taxon>Bacillati</taxon>
        <taxon>Actinomycetota</taxon>
        <taxon>Actinomycetes</taxon>
        <taxon>Micrococcales</taxon>
        <taxon>Micrococcaceae</taxon>
        <taxon>Galactobacter</taxon>
    </lineage>
</organism>
<keyword evidence="4" id="KW-1185">Reference proteome</keyword>
<gene>
    <name evidence="3" type="ORF">DWQ67_04090</name>
</gene>
<comment type="caution">
    <text evidence="3">The sequence shown here is derived from an EMBL/GenBank/DDBJ whole genome shotgun (WGS) entry which is preliminary data.</text>
</comment>
<dbReference type="RefSeq" id="WP_121484329.1">
    <property type="nucleotide sequence ID" value="NZ_QQXL01000002.1"/>
</dbReference>
<name>A0A496PKG3_9MICC</name>
<feature type="transmembrane region" description="Helical" evidence="2">
    <location>
        <begin position="100"/>
        <end position="119"/>
    </location>
</feature>
<dbReference type="AlphaFoldDB" id="A0A496PKG3"/>
<keyword evidence="2" id="KW-1133">Transmembrane helix</keyword>
<evidence type="ECO:0000256" key="2">
    <source>
        <dbReference type="SAM" id="Phobius"/>
    </source>
</evidence>
<feature type="transmembrane region" description="Helical" evidence="2">
    <location>
        <begin position="125"/>
        <end position="146"/>
    </location>
</feature>
<evidence type="ECO:0000313" key="3">
    <source>
        <dbReference type="EMBL" id="RKW70994.1"/>
    </source>
</evidence>
<evidence type="ECO:0000313" key="4">
    <source>
        <dbReference type="Proteomes" id="UP000273119"/>
    </source>
</evidence>
<feature type="transmembrane region" description="Helical" evidence="2">
    <location>
        <begin position="31"/>
        <end position="50"/>
    </location>
</feature>
<proteinExistence type="predicted"/>
<feature type="transmembrane region" description="Helical" evidence="2">
    <location>
        <begin position="70"/>
        <end position="88"/>
    </location>
</feature>